<feature type="region of interest" description="Disordered" evidence="1">
    <location>
        <begin position="622"/>
        <end position="671"/>
    </location>
</feature>
<evidence type="ECO:0000313" key="3">
    <source>
        <dbReference type="Proteomes" id="UP000053664"/>
    </source>
</evidence>
<feature type="compositionally biased region" description="Low complexity" evidence="1">
    <location>
        <begin position="387"/>
        <end position="403"/>
    </location>
</feature>
<protein>
    <submittedName>
        <fullName evidence="2">Uncharacterized protein</fullName>
    </submittedName>
</protein>
<feature type="compositionally biased region" description="Low complexity" evidence="1">
    <location>
        <begin position="1067"/>
        <end position="1079"/>
    </location>
</feature>
<reference evidence="2 3" key="1">
    <citation type="journal article" date="2013" name="Plant Cell">
        <title>The transition from a phytopathogenic smut ancestor to an anamorphic biocontrol agent deciphered by comparative whole-genome analysis.</title>
        <authorList>
            <person name="Lefebvre F."/>
            <person name="Joly D.L."/>
            <person name="Labbe C."/>
            <person name="Teichmann B."/>
            <person name="Linning R."/>
            <person name="Belzile F."/>
            <person name="Bakkeren G."/>
            <person name="Belanger R.R."/>
        </authorList>
    </citation>
    <scope>NUCLEOTIDE SEQUENCE [LARGE SCALE GENOMIC DNA]</scope>
    <source>
        <strain evidence="2 3">PF-1</strain>
    </source>
</reference>
<evidence type="ECO:0000256" key="1">
    <source>
        <dbReference type="SAM" id="MobiDB-lite"/>
    </source>
</evidence>
<organism evidence="2 3">
    <name type="scientific">Pseudozyma flocculosa PF-1</name>
    <dbReference type="NCBI Taxonomy" id="1277687"/>
    <lineage>
        <taxon>Eukaryota</taxon>
        <taxon>Fungi</taxon>
        <taxon>Dikarya</taxon>
        <taxon>Basidiomycota</taxon>
        <taxon>Ustilaginomycotina</taxon>
        <taxon>Ustilaginomycetes</taxon>
        <taxon>Ustilaginales</taxon>
        <taxon>Ustilaginaceae</taxon>
        <taxon>Pseudozyma</taxon>
    </lineage>
</organism>
<feature type="compositionally biased region" description="Low complexity" evidence="1">
    <location>
        <begin position="754"/>
        <end position="772"/>
    </location>
</feature>
<dbReference type="KEGG" id="pfp:PFL1_02652"/>
<feature type="compositionally biased region" description="Low complexity" evidence="1">
    <location>
        <begin position="902"/>
        <end position="919"/>
    </location>
</feature>
<dbReference type="AlphaFoldDB" id="A0A061HBX9"/>
<dbReference type="Proteomes" id="UP000053664">
    <property type="component" value="Unassembled WGS sequence"/>
</dbReference>
<feature type="compositionally biased region" description="Basic and acidic residues" evidence="1">
    <location>
        <begin position="1099"/>
        <end position="1110"/>
    </location>
</feature>
<feature type="compositionally biased region" description="Polar residues" evidence="1">
    <location>
        <begin position="404"/>
        <end position="415"/>
    </location>
</feature>
<feature type="compositionally biased region" description="Low complexity" evidence="1">
    <location>
        <begin position="688"/>
        <end position="705"/>
    </location>
</feature>
<dbReference type="HOGENOM" id="CLU_286074_0_0_1"/>
<evidence type="ECO:0000313" key="2">
    <source>
        <dbReference type="EMBL" id="EPQ29979.1"/>
    </source>
</evidence>
<dbReference type="RefSeq" id="XP_007878357.1">
    <property type="nucleotide sequence ID" value="XM_007880166.1"/>
</dbReference>
<feature type="region of interest" description="Disordered" evidence="1">
    <location>
        <begin position="1"/>
        <end position="43"/>
    </location>
</feature>
<feature type="compositionally biased region" description="Low complexity" evidence="1">
    <location>
        <begin position="932"/>
        <end position="949"/>
    </location>
</feature>
<dbReference type="EMBL" id="KE361629">
    <property type="protein sequence ID" value="EPQ29979.1"/>
    <property type="molecule type" value="Genomic_DNA"/>
</dbReference>
<feature type="compositionally biased region" description="Low complexity" evidence="1">
    <location>
        <begin position="783"/>
        <end position="808"/>
    </location>
</feature>
<feature type="compositionally biased region" description="Polar residues" evidence="1">
    <location>
        <begin position="733"/>
        <end position="743"/>
    </location>
</feature>
<dbReference type="GeneID" id="19316769"/>
<feature type="compositionally biased region" description="Low complexity" evidence="1">
    <location>
        <begin position="872"/>
        <end position="881"/>
    </location>
</feature>
<feature type="region of interest" description="Disordered" evidence="1">
    <location>
        <begin position="1014"/>
        <end position="1116"/>
    </location>
</feature>
<feature type="region of interest" description="Disordered" evidence="1">
    <location>
        <begin position="733"/>
        <end position="993"/>
    </location>
</feature>
<proteinExistence type="predicted"/>
<accession>A0A061HBX9</accession>
<dbReference type="OrthoDB" id="2551619at2759"/>
<gene>
    <name evidence="2" type="ORF">PFL1_02652</name>
</gene>
<feature type="region of interest" description="Disordered" evidence="1">
    <location>
        <begin position="376"/>
        <end position="419"/>
    </location>
</feature>
<feature type="compositionally biased region" description="Low complexity" evidence="1">
    <location>
        <begin position="19"/>
        <end position="32"/>
    </location>
</feature>
<dbReference type="eggNOG" id="ENOG502T6KY">
    <property type="taxonomic scope" value="Eukaryota"/>
</dbReference>
<feature type="region of interest" description="Disordered" evidence="1">
    <location>
        <begin position="688"/>
        <end position="709"/>
    </location>
</feature>
<name>A0A061HBX9_9BASI</name>
<feature type="region of interest" description="Disordered" evidence="1">
    <location>
        <begin position="578"/>
        <end position="608"/>
    </location>
</feature>
<sequence length="1116" mass="116404">MASSIPSHLVHSGGGGGRQRSSNSFGSLSGSGSRNGGLGSRHASHATLKEDAINDWLSTSDAAAMPDRMPATPTGPCDIDTFIVHDELGGGDSIGLMDDVVSPAVRWNAILESAGGGGGADDGFAKGWGDADLEFKASTLIANLHVDDFFHDNASSAGSSYGGGVGVGAGCHGTLNLPGWNNGPSDFHHGALDSDADSPDGVWCAQGRLPSRSLRRSAKLNSMISVDALQESYGSPGAGLGLVAVNSPSPPASTMQPMAAVHAVSASSPLLAPPRMLRQCSSAPQLQRDDDEMLEPASFLAGPRFSNESGTAAARPASRFTTAADLLGTSGSMCAGTQNPTISISLATASGGGAQPGSGSQPSALFQRRAVQREGHMPAPSPVNVDTAQAQSQSQTSSLAAAQGQENQAQSQGEAQTPAFDIPLSELTAADLEKMTEEQRLKLAQLHQLHVAQQAARLGVYSDFVAPSQQFAGQEASERAAKAVQAALLYGMEGNGPRRLSVGSTGLPTPITPQHPLNPGPGQPGYGLVGHPYLSQYAMPQQHYRMGGSAVGGRMPGMPMSAIETSFPPSIYYPQHSYHHHQQQQQHQSMFTPQYLQQQQQHHHQQHGGGVFMTQQVSQDMAGYTSTYPPPREDASMPAETSTGATTGSGGRAVGSDVFERTMPHSAPGDLASEIAANPMQLQMPYTMQTQPHQQQSQPQQQQQQAAVEVGVTPVELHQPVPQRPLLTQYHHQGSMSFPSSDAQPHHYHHHHQQQSQGQQQQQQPSFQQMSQIEPRSAPAGIESSQLSMQQQQQQQHTLLLLQQQQRQQSEERRRQLQSKASMPAITSRKHQPAQLSAPLSPPRSPTKMKSSPQLRGSTTPPAGGGGGGGSNASSTSSKSPSIRKIASNKRINAGIGGGAGSSSSSSSVPVASAGATSTKSLGKARSMMLDSSSGITAASPSPSAASSSRRLRTMSHASLASSSSKGGGGGGGSSWKSKSPTPTPGGGGSFNFSSLSFVNYGMDDADELCSAVAPSGSYKVPLKGYGSSGSESRSDDEDDDETVAGGGDRDEVGGGGGDSPVKKARTASSRSRSRTVSRAESLGNLRTKRSQAAFPAELRNDPRVRERSESVASRR</sequence>